<dbReference type="RefSeq" id="XP_009017119.1">
    <property type="nucleotide sequence ID" value="XM_009018871.1"/>
</dbReference>
<evidence type="ECO:0000313" key="4">
    <source>
        <dbReference type="EnsemblMetazoa" id="HelroP78775"/>
    </source>
</evidence>
<keyword evidence="1" id="KW-0175">Coiled coil</keyword>
<feature type="region of interest" description="Disordered" evidence="2">
    <location>
        <begin position="470"/>
        <end position="489"/>
    </location>
</feature>
<dbReference type="EnsemblMetazoa" id="HelroT78775">
    <property type="protein sequence ID" value="HelroP78775"/>
    <property type="gene ID" value="HelroG78775"/>
</dbReference>
<dbReference type="KEGG" id="hro:HELRODRAFT_78775"/>
<dbReference type="Pfam" id="PF03999">
    <property type="entry name" value="MAP65_ASE1"/>
    <property type="match status" value="1"/>
</dbReference>
<feature type="coiled-coil region" evidence="1">
    <location>
        <begin position="47"/>
        <end position="173"/>
    </location>
</feature>
<proteinExistence type="predicted"/>
<reference evidence="3 5" key="2">
    <citation type="journal article" date="2013" name="Nature">
        <title>Insights into bilaterian evolution from three spiralian genomes.</title>
        <authorList>
            <person name="Simakov O."/>
            <person name="Marletaz F."/>
            <person name="Cho S.J."/>
            <person name="Edsinger-Gonzales E."/>
            <person name="Havlak P."/>
            <person name="Hellsten U."/>
            <person name="Kuo D.H."/>
            <person name="Larsson T."/>
            <person name="Lv J."/>
            <person name="Arendt D."/>
            <person name="Savage R."/>
            <person name="Osoegawa K."/>
            <person name="de Jong P."/>
            <person name="Grimwood J."/>
            <person name="Chapman J.A."/>
            <person name="Shapiro H."/>
            <person name="Aerts A."/>
            <person name="Otillar R.P."/>
            <person name="Terry A.Y."/>
            <person name="Boore J.L."/>
            <person name="Grigoriev I.V."/>
            <person name="Lindberg D.R."/>
            <person name="Seaver E.C."/>
            <person name="Weisblat D.A."/>
            <person name="Putnam N.H."/>
            <person name="Rokhsar D.S."/>
        </authorList>
    </citation>
    <scope>NUCLEOTIDE SEQUENCE</scope>
</reference>
<name>T1G3F6_HELRO</name>
<evidence type="ECO:0000313" key="5">
    <source>
        <dbReference type="Proteomes" id="UP000015101"/>
    </source>
</evidence>
<dbReference type="GO" id="GO:0005737">
    <property type="term" value="C:cytoplasm"/>
    <property type="evidence" value="ECO:0000318"/>
    <property type="project" value="GO_Central"/>
</dbReference>
<dbReference type="FunCoup" id="T1G3F6">
    <property type="interactions" value="897"/>
</dbReference>
<organism evidence="4 5">
    <name type="scientific">Helobdella robusta</name>
    <name type="common">Californian leech</name>
    <dbReference type="NCBI Taxonomy" id="6412"/>
    <lineage>
        <taxon>Eukaryota</taxon>
        <taxon>Metazoa</taxon>
        <taxon>Spiralia</taxon>
        <taxon>Lophotrochozoa</taxon>
        <taxon>Annelida</taxon>
        <taxon>Clitellata</taxon>
        <taxon>Hirudinea</taxon>
        <taxon>Rhynchobdellida</taxon>
        <taxon>Glossiphoniidae</taxon>
        <taxon>Helobdella</taxon>
    </lineage>
</organism>
<dbReference type="EMBL" id="AMQM01004105">
    <property type="status" value="NOT_ANNOTATED_CDS"/>
    <property type="molecule type" value="Genomic_DNA"/>
</dbReference>
<reference evidence="4" key="3">
    <citation type="submission" date="2015-06" db="UniProtKB">
        <authorList>
            <consortium name="EnsemblMetazoa"/>
        </authorList>
    </citation>
    <scope>IDENTIFICATION</scope>
</reference>
<feature type="coiled-coil region" evidence="1">
    <location>
        <begin position="217"/>
        <end position="255"/>
    </location>
</feature>
<dbReference type="STRING" id="6412.T1G3F6"/>
<keyword evidence="5" id="KW-1185">Reference proteome</keyword>
<reference evidence="5" key="1">
    <citation type="submission" date="2012-12" db="EMBL/GenBank/DDBJ databases">
        <authorList>
            <person name="Hellsten U."/>
            <person name="Grimwood J."/>
            <person name="Chapman J.A."/>
            <person name="Shapiro H."/>
            <person name="Aerts A."/>
            <person name="Otillar R.P."/>
            <person name="Terry A.Y."/>
            <person name="Boore J.L."/>
            <person name="Simakov O."/>
            <person name="Marletaz F."/>
            <person name="Cho S.-J."/>
            <person name="Edsinger-Gonzales E."/>
            <person name="Havlak P."/>
            <person name="Kuo D.-H."/>
            <person name="Larsson T."/>
            <person name="Lv J."/>
            <person name="Arendt D."/>
            <person name="Savage R."/>
            <person name="Osoegawa K."/>
            <person name="de Jong P."/>
            <person name="Lindberg D.R."/>
            <person name="Seaver E.C."/>
            <person name="Weisblat D.A."/>
            <person name="Putnam N.H."/>
            <person name="Grigoriev I.V."/>
            <person name="Rokhsar D.S."/>
        </authorList>
    </citation>
    <scope>NUCLEOTIDE SEQUENCE</scope>
</reference>
<protein>
    <recommendedName>
        <fullName evidence="6">Protein regulator of cytokinesis 1</fullName>
    </recommendedName>
</protein>
<dbReference type="PANTHER" id="PTHR19321:SF41">
    <property type="entry name" value="FASCETTO-RELATED"/>
    <property type="match status" value="1"/>
</dbReference>
<dbReference type="EMBL" id="KB096457">
    <property type="protein sequence ID" value="ESO04540.1"/>
    <property type="molecule type" value="Genomic_DNA"/>
</dbReference>
<evidence type="ECO:0000313" key="3">
    <source>
        <dbReference type="EMBL" id="ESO04540.1"/>
    </source>
</evidence>
<dbReference type="InParanoid" id="T1G3F6"/>
<dbReference type="Gene3D" id="1.20.58.1520">
    <property type="match status" value="1"/>
</dbReference>
<dbReference type="InterPro" id="IPR007145">
    <property type="entry name" value="MAP65_Ase1_PRC1"/>
</dbReference>
<dbReference type="AlphaFoldDB" id="T1G3F6"/>
<dbReference type="HOGENOM" id="CLU_022964_1_0_1"/>
<gene>
    <name evidence="4" type="primary">20215604</name>
    <name evidence="3" type="ORF">HELRODRAFT_78775</name>
</gene>
<evidence type="ECO:0000256" key="2">
    <source>
        <dbReference type="SAM" id="MobiDB-lite"/>
    </source>
</evidence>
<evidence type="ECO:0008006" key="6">
    <source>
        <dbReference type="Google" id="ProtNLM"/>
    </source>
</evidence>
<dbReference type="GO" id="GO:0000226">
    <property type="term" value="P:microtubule cytoskeleton organization"/>
    <property type="evidence" value="ECO:0000318"/>
    <property type="project" value="GO_Central"/>
</dbReference>
<evidence type="ECO:0000256" key="1">
    <source>
        <dbReference type="SAM" id="Coils"/>
    </source>
</evidence>
<dbReference type="GO" id="GO:0051256">
    <property type="term" value="P:mitotic spindle midzone assembly"/>
    <property type="evidence" value="ECO:0000318"/>
    <property type="project" value="GO_Central"/>
</dbReference>
<dbReference type="GO" id="GO:0005819">
    <property type="term" value="C:spindle"/>
    <property type="evidence" value="ECO:0000318"/>
    <property type="project" value="GO_Central"/>
</dbReference>
<dbReference type="OMA" id="TMDEYIY"/>
<dbReference type="GO" id="GO:1990023">
    <property type="term" value="C:mitotic spindle midzone"/>
    <property type="evidence" value="ECO:0000318"/>
    <property type="project" value="GO_Central"/>
</dbReference>
<dbReference type="Proteomes" id="UP000015101">
    <property type="component" value="Unassembled WGS sequence"/>
</dbReference>
<dbReference type="GeneID" id="20215604"/>
<dbReference type="PANTHER" id="PTHR19321">
    <property type="entry name" value="PROTEIN REGULATOR OF CYTOKINESIS 1 PRC1-RELATED"/>
    <property type="match status" value="1"/>
</dbReference>
<dbReference type="OrthoDB" id="642895at2759"/>
<dbReference type="GO" id="GO:0008017">
    <property type="term" value="F:microtubule binding"/>
    <property type="evidence" value="ECO:0000318"/>
    <property type="project" value="GO_Central"/>
</dbReference>
<feature type="compositionally biased region" description="Polar residues" evidence="2">
    <location>
        <begin position="477"/>
        <end position="489"/>
    </location>
</feature>
<dbReference type="eggNOG" id="KOG4302">
    <property type="taxonomic scope" value="Eukaryota"/>
</dbReference>
<dbReference type="CTD" id="20215604"/>
<accession>T1G3F6</accession>
<sequence length="514" mass="60882">MFFRCEEAIPLHECVESAMERLTNIWDRIGIAGDVRTSRRGVVQLHLSNLLEEMVKEEDALKDKLIENVEKFTIEIQHLSVELGIPVYKVPESIAVLQAEKDLRQKVELLHKEKQDRMKKLKALIKEDEELSMELATLPYHILSIAVPSLQELKDFEQHIEEMEKEKRRRQAIFRDVHADILSLLDQLELSPNTSFERLIVCESDSVTMNLDNLQGAQKYKEELKQLLDENGDVIESMMEKVEQLYKRLELADDEKSVMFKKEVQSSGKMSHRIILMVQLARLEKLKMQNIKKFIIESRKELLHIWDRCYICEEDRRKFTAFYIDDLTEELLASHEDELRRMNDYYNNNKEMLSLVARRQLLWQEFLELERKANNPDRYSNRGGNLLKEEKQRKKVAVDLPKVEQEVKMLIESWERENDRKFLVGGVAFEEFIRREKENYLAEKENEKIIRHQQKVRQMEEEVMFGSRPATPCNKRFANNTNMTPSKTPNKTRKVGLFVLWSCDDFVLLMMVND</sequence>